<gene>
    <name evidence="2" type="ORF">BT96DRAFT_741438</name>
</gene>
<reference evidence="2" key="1">
    <citation type="journal article" date="2019" name="Environ. Microbiol.">
        <title>Fungal ecological strategies reflected in gene transcription - a case study of two litter decomposers.</title>
        <authorList>
            <person name="Barbi F."/>
            <person name="Kohler A."/>
            <person name="Barry K."/>
            <person name="Baskaran P."/>
            <person name="Daum C."/>
            <person name="Fauchery L."/>
            <person name="Ihrmark K."/>
            <person name="Kuo A."/>
            <person name="LaButti K."/>
            <person name="Lipzen A."/>
            <person name="Morin E."/>
            <person name="Grigoriev I.V."/>
            <person name="Henrissat B."/>
            <person name="Lindahl B."/>
            <person name="Martin F."/>
        </authorList>
    </citation>
    <scope>NUCLEOTIDE SEQUENCE</scope>
    <source>
        <strain evidence="2">JB14</strain>
    </source>
</reference>
<evidence type="ECO:0000313" key="2">
    <source>
        <dbReference type="EMBL" id="KAE9399755.1"/>
    </source>
</evidence>
<dbReference type="AlphaFoldDB" id="A0A6A4HSP6"/>
<feature type="domain" description="DUF8040" evidence="1">
    <location>
        <begin position="9"/>
        <end position="67"/>
    </location>
</feature>
<protein>
    <recommendedName>
        <fullName evidence="1">DUF8040 domain-containing protein</fullName>
    </recommendedName>
</protein>
<dbReference type="Proteomes" id="UP000799118">
    <property type="component" value="Unassembled WGS sequence"/>
</dbReference>
<feature type="non-terminal residue" evidence="2">
    <location>
        <position position="1"/>
    </location>
</feature>
<keyword evidence="3" id="KW-1185">Reference proteome</keyword>
<dbReference type="Pfam" id="PF26138">
    <property type="entry name" value="DUF8040"/>
    <property type="match status" value="1"/>
</dbReference>
<sequence length="68" mass="7733">SKPEPVYHSAFTGQMWVDELIQGHRQRSCESMGMASHVFQDLVKDLHKAGLCNTHHVTAEEQTAIYLH</sequence>
<name>A0A6A4HSP6_9AGAR</name>
<feature type="non-terminal residue" evidence="2">
    <location>
        <position position="68"/>
    </location>
</feature>
<dbReference type="EMBL" id="ML769465">
    <property type="protein sequence ID" value="KAE9399755.1"/>
    <property type="molecule type" value="Genomic_DNA"/>
</dbReference>
<organism evidence="2 3">
    <name type="scientific">Gymnopus androsaceus JB14</name>
    <dbReference type="NCBI Taxonomy" id="1447944"/>
    <lineage>
        <taxon>Eukaryota</taxon>
        <taxon>Fungi</taxon>
        <taxon>Dikarya</taxon>
        <taxon>Basidiomycota</taxon>
        <taxon>Agaricomycotina</taxon>
        <taxon>Agaricomycetes</taxon>
        <taxon>Agaricomycetidae</taxon>
        <taxon>Agaricales</taxon>
        <taxon>Marasmiineae</taxon>
        <taxon>Omphalotaceae</taxon>
        <taxon>Gymnopus</taxon>
    </lineage>
</organism>
<evidence type="ECO:0000259" key="1">
    <source>
        <dbReference type="Pfam" id="PF26138"/>
    </source>
</evidence>
<accession>A0A6A4HSP6</accession>
<dbReference type="OrthoDB" id="2430314at2759"/>
<proteinExistence type="predicted"/>
<dbReference type="InterPro" id="IPR058353">
    <property type="entry name" value="DUF8040"/>
</dbReference>
<evidence type="ECO:0000313" key="3">
    <source>
        <dbReference type="Proteomes" id="UP000799118"/>
    </source>
</evidence>